<evidence type="ECO:0000256" key="2">
    <source>
        <dbReference type="ARBA" id="ARBA00022729"/>
    </source>
</evidence>
<comment type="similarity">
    <text evidence="1">Belongs to the STIG1 family.</text>
</comment>
<keyword evidence="4" id="KW-1185">Reference proteome</keyword>
<dbReference type="InterPro" id="IPR006969">
    <property type="entry name" value="Stig-like"/>
</dbReference>
<dbReference type="PANTHER" id="PTHR33227">
    <property type="entry name" value="STIGMA-SPECIFIC STIG1-LIKE PROTEIN 3"/>
    <property type="match status" value="1"/>
</dbReference>
<name>A0A165Z290_DAUCS</name>
<reference evidence="3" key="2">
    <citation type="submission" date="2022-03" db="EMBL/GenBank/DDBJ databases">
        <title>Draft title - Genomic analysis of global carrot germplasm unveils the trajectory of domestication and the origin of high carotenoid orange carrot.</title>
        <authorList>
            <person name="Iorizzo M."/>
            <person name="Ellison S."/>
            <person name="Senalik D."/>
            <person name="Macko-Podgorni A."/>
            <person name="Grzebelus D."/>
            <person name="Bostan H."/>
            <person name="Rolling W."/>
            <person name="Curaba J."/>
            <person name="Simon P."/>
        </authorList>
    </citation>
    <scope>NUCLEOTIDE SEQUENCE</scope>
    <source>
        <tissue evidence="3">Leaf</tissue>
    </source>
</reference>
<proteinExistence type="inferred from homology"/>
<dbReference type="Proteomes" id="UP000077755">
    <property type="component" value="Chromosome 4"/>
</dbReference>
<organism evidence="3 4">
    <name type="scientific">Daucus carota subsp. sativus</name>
    <name type="common">Carrot</name>
    <dbReference type="NCBI Taxonomy" id="79200"/>
    <lineage>
        <taxon>Eukaryota</taxon>
        <taxon>Viridiplantae</taxon>
        <taxon>Streptophyta</taxon>
        <taxon>Embryophyta</taxon>
        <taxon>Tracheophyta</taxon>
        <taxon>Spermatophyta</taxon>
        <taxon>Magnoliopsida</taxon>
        <taxon>eudicotyledons</taxon>
        <taxon>Gunneridae</taxon>
        <taxon>Pentapetalae</taxon>
        <taxon>asterids</taxon>
        <taxon>campanulids</taxon>
        <taxon>Apiales</taxon>
        <taxon>Apiaceae</taxon>
        <taxon>Apioideae</taxon>
        <taxon>Scandiceae</taxon>
        <taxon>Daucinae</taxon>
        <taxon>Daucus</taxon>
        <taxon>Daucus sect. Daucus</taxon>
    </lineage>
</organism>
<dbReference type="AlphaFoldDB" id="A0A165Z290"/>
<dbReference type="Gramene" id="KZM99527">
    <property type="protein sequence ID" value="KZM99527"/>
    <property type="gene ID" value="DCAR_013111"/>
</dbReference>
<dbReference type="Pfam" id="PF04885">
    <property type="entry name" value="Stig1"/>
    <property type="match status" value="1"/>
</dbReference>
<accession>A0A165Z290</accession>
<dbReference type="EMBL" id="CP093346">
    <property type="protein sequence ID" value="WOG98637.1"/>
    <property type="molecule type" value="Genomic_DNA"/>
</dbReference>
<dbReference type="PANTHER" id="PTHR33227:SF6">
    <property type="entry name" value="PROTEIN GRIM REAPER"/>
    <property type="match status" value="1"/>
</dbReference>
<evidence type="ECO:0000313" key="4">
    <source>
        <dbReference type="Proteomes" id="UP000077755"/>
    </source>
</evidence>
<keyword evidence="2" id="KW-0732">Signal</keyword>
<dbReference type="OMA" id="HCCKTHC"/>
<evidence type="ECO:0000256" key="1">
    <source>
        <dbReference type="ARBA" id="ARBA00006010"/>
    </source>
</evidence>
<gene>
    <name evidence="3" type="ORF">DCAR_0417981</name>
</gene>
<protein>
    <submittedName>
        <fullName evidence="3">Uncharacterized protein</fullName>
    </submittedName>
</protein>
<evidence type="ECO:0000313" key="3">
    <source>
        <dbReference type="EMBL" id="WOG98637.1"/>
    </source>
</evidence>
<sequence length="152" mass="16611">MASNNLLKLATILFLLTTLFISSSSYKTLEDEEEEEEYVLDTPFANTRLRSRFLASKNVIKKGTTCSQSNKYVCNGVSANNGTSLLYCCKTHCRNVLGDRNNCGQCGHKCAYAQRCCGGTCTNVEDNDAHCGKCGRTCSYGAKCENGFCGYA</sequence>
<reference evidence="3" key="1">
    <citation type="journal article" date="2016" name="Nat. Genet.">
        <title>A high-quality carrot genome assembly provides new insights into carotenoid accumulation and asterid genome evolution.</title>
        <authorList>
            <person name="Iorizzo M."/>
            <person name="Ellison S."/>
            <person name="Senalik D."/>
            <person name="Zeng P."/>
            <person name="Satapoomin P."/>
            <person name="Huang J."/>
            <person name="Bowman M."/>
            <person name="Iovene M."/>
            <person name="Sanseverino W."/>
            <person name="Cavagnaro P."/>
            <person name="Yildiz M."/>
            <person name="Macko-Podgorni A."/>
            <person name="Moranska E."/>
            <person name="Grzebelus E."/>
            <person name="Grzebelus D."/>
            <person name="Ashrafi H."/>
            <person name="Zheng Z."/>
            <person name="Cheng S."/>
            <person name="Spooner D."/>
            <person name="Van Deynze A."/>
            <person name="Simon P."/>
        </authorList>
    </citation>
    <scope>NUCLEOTIDE SEQUENCE</scope>
    <source>
        <tissue evidence="3">Leaf</tissue>
    </source>
</reference>